<dbReference type="Proteomes" id="UP000294830">
    <property type="component" value="Unassembled WGS sequence"/>
</dbReference>
<dbReference type="InterPro" id="IPR036583">
    <property type="entry name" value="23S_rRNA_IVS_sf"/>
</dbReference>
<sequence length="121" mass="13823">MDIITTHRDLKVWQMAVELVVELYRMTENFPKTEQFGLTSQIRRAAVSIPSNIAEGATRKNTKEYIQFLYVAMGSVSEIDTQLEIAKRLGYAKAEPDIEDHLLQVKKMLVSLIKSLHSKLT</sequence>
<evidence type="ECO:0000313" key="1">
    <source>
        <dbReference type="EMBL" id="TCN66714.1"/>
    </source>
</evidence>
<dbReference type="Pfam" id="PF05635">
    <property type="entry name" value="23S_rRNA_IVP"/>
    <property type="match status" value="1"/>
</dbReference>
<dbReference type="EMBL" id="SLWB01000008">
    <property type="protein sequence ID" value="TCN66714.1"/>
    <property type="molecule type" value="Genomic_DNA"/>
</dbReference>
<dbReference type="NCBIfam" id="TIGR02436">
    <property type="entry name" value="four helix bundle protein"/>
    <property type="match status" value="1"/>
</dbReference>
<accession>A0A4R2EK05</accession>
<evidence type="ECO:0000313" key="2">
    <source>
        <dbReference type="Proteomes" id="UP000294830"/>
    </source>
</evidence>
<reference evidence="1 2" key="1">
    <citation type="submission" date="2019-03" db="EMBL/GenBank/DDBJ databases">
        <title>Genomic Encyclopedia of Archaeal and Bacterial Type Strains, Phase II (KMG-II): from individual species to whole genera.</title>
        <authorList>
            <person name="Goeker M."/>
        </authorList>
    </citation>
    <scope>NUCLEOTIDE SEQUENCE [LARGE SCALE GENOMIC DNA]</scope>
    <source>
        <strain evidence="1 2">RL-C</strain>
    </source>
</reference>
<dbReference type="SUPFAM" id="SSF158446">
    <property type="entry name" value="IVS-encoded protein-like"/>
    <property type="match status" value="1"/>
</dbReference>
<name>A0A4R2EK05_9BACT</name>
<proteinExistence type="predicted"/>
<dbReference type="RefSeq" id="WP_317129318.1">
    <property type="nucleotide sequence ID" value="NZ_SLWB01000008.1"/>
</dbReference>
<protein>
    <submittedName>
        <fullName evidence="1">Four helix bundle protein</fullName>
    </submittedName>
</protein>
<dbReference type="InterPro" id="IPR012657">
    <property type="entry name" value="23S_rRNA-intervening_sequence"/>
</dbReference>
<organism evidence="1 2">
    <name type="scientific">Acetobacteroides hydrogenigenes</name>
    <dbReference type="NCBI Taxonomy" id="979970"/>
    <lineage>
        <taxon>Bacteria</taxon>
        <taxon>Pseudomonadati</taxon>
        <taxon>Bacteroidota</taxon>
        <taxon>Bacteroidia</taxon>
        <taxon>Bacteroidales</taxon>
        <taxon>Rikenellaceae</taxon>
        <taxon>Acetobacteroides</taxon>
    </lineage>
</organism>
<keyword evidence="2" id="KW-1185">Reference proteome</keyword>
<dbReference type="AlphaFoldDB" id="A0A4R2EK05"/>
<dbReference type="NCBIfam" id="NF008911">
    <property type="entry name" value="PRK12275.1-2"/>
    <property type="match status" value="1"/>
</dbReference>
<dbReference type="PANTHER" id="PTHR38471">
    <property type="entry name" value="FOUR HELIX BUNDLE PROTEIN"/>
    <property type="match status" value="1"/>
</dbReference>
<gene>
    <name evidence="1" type="ORF">CLV25_10853</name>
</gene>
<comment type="caution">
    <text evidence="1">The sequence shown here is derived from an EMBL/GenBank/DDBJ whole genome shotgun (WGS) entry which is preliminary data.</text>
</comment>
<dbReference type="PANTHER" id="PTHR38471:SF2">
    <property type="entry name" value="FOUR HELIX BUNDLE PROTEIN"/>
    <property type="match status" value="1"/>
</dbReference>
<dbReference type="CDD" id="cd16377">
    <property type="entry name" value="23S_rRNA_IVP_like"/>
    <property type="match status" value="1"/>
</dbReference>
<dbReference type="Gene3D" id="1.20.1440.60">
    <property type="entry name" value="23S rRNA-intervening sequence"/>
    <property type="match status" value="1"/>
</dbReference>